<keyword evidence="3" id="KW-1185">Reference proteome</keyword>
<gene>
    <name evidence="2" type="ORF">CU097_011237</name>
</gene>
<dbReference type="AlphaFoldDB" id="A0A367JJI6"/>
<feature type="compositionally biased region" description="Polar residues" evidence="1">
    <location>
        <begin position="1"/>
        <end position="17"/>
    </location>
</feature>
<organism evidence="2 3">
    <name type="scientific">Rhizopus azygosporus</name>
    <name type="common">Rhizopus microsporus var. azygosporus</name>
    <dbReference type="NCBI Taxonomy" id="86630"/>
    <lineage>
        <taxon>Eukaryota</taxon>
        <taxon>Fungi</taxon>
        <taxon>Fungi incertae sedis</taxon>
        <taxon>Mucoromycota</taxon>
        <taxon>Mucoromycotina</taxon>
        <taxon>Mucoromycetes</taxon>
        <taxon>Mucorales</taxon>
        <taxon>Mucorineae</taxon>
        <taxon>Rhizopodaceae</taxon>
        <taxon>Rhizopus</taxon>
    </lineage>
</organism>
<feature type="region of interest" description="Disordered" evidence="1">
    <location>
        <begin position="127"/>
        <end position="169"/>
    </location>
</feature>
<comment type="caution">
    <text evidence="2">The sequence shown here is derived from an EMBL/GenBank/DDBJ whole genome shotgun (WGS) entry which is preliminary data.</text>
</comment>
<evidence type="ECO:0000313" key="2">
    <source>
        <dbReference type="EMBL" id="RCH90103.1"/>
    </source>
</evidence>
<feature type="region of interest" description="Disordered" evidence="1">
    <location>
        <begin position="209"/>
        <end position="280"/>
    </location>
</feature>
<feature type="compositionally biased region" description="Polar residues" evidence="1">
    <location>
        <begin position="136"/>
        <end position="155"/>
    </location>
</feature>
<feature type="region of interest" description="Disordered" evidence="1">
    <location>
        <begin position="1"/>
        <end position="30"/>
    </location>
</feature>
<dbReference type="Proteomes" id="UP000252139">
    <property type="component" value="Unassembled WGS sequence"/>
</dbReference>
<protein>
    <submittedName>
        <fullName evidence="2">Uncharacterized protein</fullName>
    </submittedName>
</protein>
<accession>A0A367JJI6</accession>
<dbReference type="OrthoDB" id="2290708at2759"/>
<proteinExistence type="predicted"/>
<feature type="compositionally biased region" description="Low complexity" evidence="1">
    <location>
        <begin position="215"/>
        <end position="230"/>
    </location>
</feature>
<name>A0A367JJI6_RHIAZ</name>
<evidence type="ECO:0000313" key="3">
    <source>
        <dbReference type="Proteomes" id="UP000252139"/>
    </source>
</evidence>
<evidence type="ECO:0000256" key="1">
    <source>
        <dbReference type="SAM" id="MobiDB-lite"/>
    </source>
</evidence>
<dbReference type="STRING" id="86630.A0A367JJI6"/>
<sequence length="311" mass="35756">MLQEYPTQVQPRSSSTRDTQDQDVDSSNKLDAEAGRILIDLANQDTSLRNSNGDVGTSIKANHILQRLQPDPIMLLAAAAAVIDDEGKYKGRSYERREIKLQTRRHSMSTTKRKSLTTTTESYLYRRTSERRYRNQRPSLTSQPSSDTWMPTRTITPEDEDEEMPLKGESQHTFSWQYLSMKQNPRIKRNAMHAYITYMIYTDMANEQRTKQNHKSNSTNSSNSSSSNSSHHNHHKNVYSKDVTNNNNNNWYMQSYRLPPSPRQRHDAVLAPPTDTPNNNIIGRPLTDFLFDNHRPSSSSILPPPNNARAF</sequence>
<reference evidence="2 3" key="1">
    <citation type="journal article" date="2018" name="G3 (Bethesda)">
        <title>Phylogenetic and Phylogenomic Definition of Rhizopus Species.</title>
        <authorList>
            <person name="Gryganskyi A.P."/>
            <person name="Golan J."/>
            <person name="Dolatabadi S."/>
            <person name="Mondo S."/>
            <person name="Robb S."/>
            <person name="Idnurm A."/>
            <person name="Muszewska A."/>
            <person name="Steczkiewicz K."/>
            <person name="Masonjones S."/>
            <person name="Liao H.L."/>
            <person name="Gajdeczka M.T."/>
            <person name="Anike F."/>
            <person name="Vuek A."/>
            <person name="Anishchenko I.M."/>
            <person name="Voigt K."/>
            <person name="de Hoog G.S."/>
            <person name="Smith M.E."/>
            <person name="Heitman J."/>
            <person name="Vilgalys R."/>
            <person name="Stajich J.E."/>
        </authorList>
    </citation>
    <scope>NUCLEOTIDE SEQUENCE [LARGE SCALE GENOMIC DNA]</scope>
    <source>
        <strain evidence="2 3">CBS 357.93</strain>
    </source>
</reference>
<dbReference type="EMBL" id="PJQL01001176">
    <property type="protein sequence ID" value="RCH90103.1"/>
    <property type="molecule type" value="Genomic_DNA"/>
</dbReference>